<feature type="transmembrane region" description="Helical" evidence="6">
    <location>
        <begin position="344"/>
        <end position="363"/>
    </location>
</feature>
<protein>
    <submittedName>
        <fullName evidence="8">Transporter, major facilitator family protein</fullName>
    </submittedName>
</protein>
<keyword evidence="3 6" id="KW-0812">Transmembrane</keyword>
<dbReference type="PANTHER" id="PTHR43124">
    <property type="entry name" value="PURINE EFFLUX PUMP PBUE"/>
    <property type="match status" value="1"/>
</dbReference>
<evidence type="ECO:0000256" key="4">
    <source>
        <dbReference type="ARBA" id="ARBA00022989"/>
    </source>
</evidence>
<accession>A0A158G2C3</accession>
<feature type="transmembrane region" description="Helical" evidence="6">
    <location>
        <begin position="281"/>
        <end position="301"/>
    </location>
</feature>
<feature type="transmembrane region" description="Helical" evidence="6">
    <location>
        <begin position="204"/>
        <end position="228"/>
    </location>
</feature>
<keyword evidence="5 6" id="KW-0472">Membrane</keyword>
<proteinExistence type="predicted"/>
<feature type="transmembrane region" description="Helical" evidence="6">
    <location>
        <begin position="248"/>
        <end position="269"/>
    </location>
</feature>
<feature type="transmembrane region" description="Helical" evidence="6">
    <location>
        <begin position="164"/>
        <end position="183"/>
    </location>
</feature>
<evidence type="ECO:0000259" key="7">
    <source>
        <dbReference type="PROSITE" id="PS50850"/>
    </source>
</evidence>
<organism evidence="8 9">
    <name type="scientific">Caballeronia udeis</name>
    <dbReference type="NCBI Taxonomy" id="1232866"/>
    <lineage>
        <taxon>Bacteria</taxon>
        <taxon>Pseudomonadati</taxon>
        <taxon>Pseudomonadota</taxon>
        <taxon>Betaproteobacteria</taxon>
        <taxon>Burkholderiales</taxon>
        <taxon>Burkholderiaceae</taxon>
        <taxon>Caballeronia</taxon>
    </lineage>
</organism>
<dbReference type="RefSeq" id="WP_062084691.1">
    <property type="nucleotide sequence ID" value="NZ_FCOK02000009.1"/>
</dbReference>
<reference evidence="8 9" key="1">
    <citation type="submission" date="2016-01" db="EMBL/GenBank/DDBJ databases">
        <authorList>
            <person name="Oliw E.H."/>
        </authorList>
    </citation>
    <scope>NUCLEOTIDE SEQUENCE [LARGE SCALE GENOMIC DNA]</scope>
    <source>
        <strain evidence="8">LMG 27134</strain>
    </source>
</reference>
<dbReference type="InterPro" id="IPR050189">
    <property type="entry name" value="MFS_Efflux_Transporters"/>
</dbReference>
<name>A0A158G2C3_9BURK</name>
<feature type="transmembrane region" description="Helical" evidence="6">
    <location>
        <begin position="7"/>
        <end position="26"/>
    </location>
</feature>
<dbReference type="AlphaFoldDB" id="A0A158G2C3"/>
<feature type="transmembrane region" description="Helical" evidence="6">
    <location>
        <begin position="104"/>
        <end position="122"/>
    </location>
</feature>
<keyword evidence="4 6" id="KW-1133">Transmembrane helix</keyword>
<feature type="transmembrane region" description="Helical" evidence="6">
    <location>
        <begin position="134"/>
        <end position="158"/>
    </location>
</feature>
<evidence type="ECO:0000256" key="5">
    <source>
        <dbReference type="ARBA" id="ARBA00023136"/>
    </source>
</evidence>
<feature type="domain" description="Major facilitator superfamily (MFS) profile" evidence="7">
    <location>
        <begin position="9"/>
        <end position="407"/>
    </location>
</feature>
<dbReference type="InterPro" id="IPR020846">
    <property type="entry name" value="MFS_dom"/>
</dbReference>
<dbReference type="GO" id="GO:0022857">
    <property type="term" value="F:transmembrane transporter activity"/>
    <property type="evidence" value="ECO:0007669"/>
    <property type="project" value="InterPro"/>
</dbReference>
<feature type="transmembrane region" description="Helical" evidence="6">
    <location>
        <begin position="46"/>
        <end position="67"/>
    </location>
</feature>
<gene>
    <name evidence="8" type="ORF">AWB69_01976</name>
</gene>
<feature type="transmembrane region" description="Helical" evidence="6">
    <location>
        <begin position="375"/>
        <end position="398"/>
    </location>
</feature>
<evidence type="ECO:0000256" key="3">
    <source>
        <dbReference type="ARBA" id="ARBA00022692"/>
    </source>
</evidence>
<evidence type="ECO:0000256" key="1">
    <source>
        <dbReference type="ARBA" id="ARBA00004651"/>
    </source>
</evidence>
<dbReference type="OrthoDB" id="5291895at2"/>
<dbReference type="Pfam" id="PF07690">
    <property type="entry name" value="MFS_1"/>
    <property type="match status" value="1"/>
</dbReference>
<dbReference type="EMBL" id="FCOK02000009">
    <property type="protein sequence ID" value="SAL26278.1"/>
    <property type="molecule type" value="Genomic_DNA"/>
</dbReference>
<evidence type="ECO:0000256" key="6">
    <source>
        <dbReference type="SAM" id="Phobius"/>
    </source>
</evidence>
<comment type="subcellular location">
    <subcellularLocation>
        <location evidence="1">Cell membrane</location>
        <topology evidence="1">Multi-pass membrane protein</topology>
    </subcellularLocation>
</comment>
<dbReference type="SUPFAM" id="SSF103473">
    <property type="entry name" value="MFS general substrate transporter"/>
    <property type="match status" value="1"/>
</dbReference>
<dbReference type="Proteomes" id="UP000054683">
    <property type="component" value="Unassembled WGS sequence"/>
</dbReference>
<dbReference type="InterPro" id="IPR011701">
    <property type="entry name" value="MFS"/>
</dbReference>
<feature type="transmembrane region" description="Helical" evidence="6">
    <location>
        <begin position="79"/>
        <end position="98"/>
    </location>
</feature>
<dbReference type="PANTHER" id="PTHR43124:SF3">
    <property type="entry name" value="CHLORAMPHENICOL EFFLUX PUMP RV0191"/>
    <property type="match status" value="1"/>
</dbReference>
<dbReference type="PROSITE" id="PS50850">
    <property type="entry name" value="MFS"/>
    <property type="match status" value="1"/>
</dbReference>
<sequence length="411" mass="43277">MTSSVRLRVFFLFSAGYFVSYVFRGVNLGFAPYITHDLGLSGADLGLLTSLYFLGFAAAQIPVGMLLDRFGPRRVTAGMLLFAAVGIGVFGAAHGIGAMMLGRLLIGVGVSVCMSAAFKALAQILPVAQLPMVNGLVMAVGGLGGVVVGSPLAILLGVTDWRNVCYGLVAMTLAVAAAIFLFAPEHRDGVHRNAGMLTQFKGTWRILGSGTFWKIASFSVVTQGVFYAMQSLWIRPYLLDVMGLSAQYAAVLVSVLGIAMMIGCVGFGVAARGLQKRGVTVYAFCGFGMALFVVVQVLMLVRAPISPALLIACYGVFGGTGILSYAVMAEYFPTHMIGRAHSTLTLVLFILIFGLQVGIGAMLSRWPAQGGHYPAAAHLSAWGVLIALQIASAIWYVLPSSVLEKRGGVAS</sequence>
<feature type="transmembrane region" description="Helical" evidence="6">
    <location>
        <begin position="307"/>
        <end position="332"/>
    </location>
</feature>
<keyword evidence="2" id="KW-1003">Cell membrane</keyword>
<dbReference type="Gene3D" id="1.20.1250.20">
    <property type="entry name" value="MFS general substrate transporter like domains"/>
    <property type="match status" value="2"/>
</dbReference>
<dbReference type="InterPro" id="IPR036259">
    <property type="entry name" value="MFS_trans_sf"/>
</dbReference>
<dbReference type="GO" id="GO:0005886">
    <property type="term" value="C:plasma membrane"/>
    <property type="evidence" value="ECO:0007669"/>
    <property type="project" value="UniProtKB-SubCell"/>
</dbReference>
<evidence type="ECO:0000313" key="8">
    <source>
        <dbReference type="EMBL" id="SAL26278.1"/>
    </source>
</evidence>
<evidence type="ECO:0000256" key="2">
    <source>
        <dbReference type="ARBA" id="ARBA00022475"/>
    </source>
</evidence>
<evidence type="ECO:0000313" key="9">
    <source>
        <dbReference type="Proteomes" id="UP000054683"/>
    </source>
</evidence>